<evidence type="ECO:0000259" key="1">
    <source>
        <dbReference type="Pfam" id="PF09820"/>
    </source>
</evidence>
<proteinExistence type="predicted"/>
<feature type="domain" description="AAA-ATPase-like" evidence="1">
    <location>
        <begin position="5"/>
        <end position="201"/>
    </location>
</feature>
<name>A0A5A8F6Z2_9BACT</name>
<protein>
    <submittedName>
        <fullName evidence="2">ATP-binding protein</fullName>
    </submittedName>
</protein>
<dbReference type="PANTHER" id="PTHR34825:SF1">
    <property type="entry name" value="AAA-ATPASE-LIKE DOMAIN-CONTAINING PROTEIN"/>
    <property type="match status" value="1"/>
</dbReference>
<sequence length="510" mass="59667">MKKLPIGISTLRKIKENNCVYIDKTKIALKLIENGSYYFLSRPRRFGKTLFLDTLKEIFSGNKELFKGLYIYDKHDFKKYPVIHISFGSGGIKDATTLNSRIKEILEENCLLLSIDMPTSETIGGLFKKVILQAMKRHGERVVILIDEYDKPILDNIEDSKRAKEIREELKNFYSVIKDSDPYIEFVFITGVSKFSKVSLFSGLNNLNDITIDKKYATICGYTQKDLETEFAEHLKGQDFEKIKKWYNGYRWLGESVYNPFDILLFISKGCEFGNYWFSTATPTFLLKMIEKNRYHLPNLERAVKDYRMLDSFDVDNIDVEVLMWQTGYLTIAKEEKTVRGMFYYLDIPNYEVELSLFGSIADYITKSHNSAIISNNLYLSLLNKNLDMFMQELKSLYASIPYNNFTGEKLYEYEGYYVSVFYAYMKALGVDLIAEDVTNKGRIDITLKFDDVIYIIEFKEDGKGALNQIKEKKYYEKYLSEEKEIYLIGIEFDKNERNINNILIEKLIH</sequence>
<dbReference type="AlphaFoldDB" id="A0A5A8F6Z2"/>
<dbReference type="InterPro" id="IPR018631">
    <property type="entry name" value="AAA-ATPase-like_dom"/>
</dbReference>
<keyword evidence="3" id="KW-1185">Reference proteome</keyword>
<keyword evidence="2" id="KW-0067">ATP-binding</keyword>
<evidence type="ECO:0000313" key="3">
    <source>
        <dbReference type="Proteomes" id="UP000322876"/>
    </source>
</evidence>
<dbReference type="OrthoDB" id="9808684at2"/>
<dbReference type="GO" id="GO:0005524">
    <property type="term" value="F:ATP binding"/>
    <property type="evidence" value="ECO:0007669"/>
    <property type="project" value="UniProtKB-KW"/>
</dbReference>
<reference evidence="2 3" key="1">
    <citation type="submission" date="2019-06" db="EMBL/GenBank/DDBJ databases">
        <title>Genomic insights into carbon and energy metabolism of Deferribacter autotrophicus revealed new metabolic traits in the phylum Deferribacteres.</title>
        <authorList>
            <person name="Slobodkin A.I."/>
            <person name="Slobodkina G.B."/>
            <person name="Allioux M."/>
            <person name="Alain K."/>
            <person name="Jebbar M."/>
            <person name="Shadrin V."/>
            <person name="Kublanov I.V."/>
            <person name="Toshchakov S.V."/>
            <person name="Bonch-Osmolovskaya E.A."/>
        </authorList>
    </citation>
    <scope>NUCLEOTIDE SEQUENCE [LARGE SCALE GENOMIC DNA]</scope>
    <source>
        <strain evidence="2 3">SL50</strain>
    </source>
</reference>
<accession>A0A5A8F6Z2</accession>
<dbReference type="InterPro" id="IPR027417">
    <property type="entry name" value="P-loop_NTPase"/>
</dbReference>
<dbReference type="Proteomes" id="UP000322876">
    <property type="component" value="Unassembled WGS sequence"/>
</dbReference>
<dbReference type="PANTHER" id="PTHR34825">
    <property type="entry name" value="CONSERVED PROTEIN, WITH A WEAK D-GALACTARATE DEHYDRATASE/ALTRONATE HYDROLASE DOMAIN"/>
    <property type="match status" value="1"/>
</dbReference>
<comment type="caution">
    <text evidence="2">The sequence shown here is derived from an EMBL/GenBank/DDBJ whole genome shotgun (WGS) entry which is preliminary data.</text>
</comment>
<organism evidence="2 3">
    <name type="scientific">Deferribacter autotrophicus</name>
    <dbReference type="NCBI Taxonomy" id="500465"/>
    <lineage>
        <taxon>Bacteria</taxon>
        <taxon>Pseudomonadati</taxon>
        <taxon>Deferribacterota</taxon>
        <taxon>Deferribacteres</taxon>
        <taxon>Deferribacterales</taxon>
        <taxon>Deferribacteraceae</taxon>
        <taxon>Deferribacter</taxon>
    </lineage>
</organism>
<dbReference type="EMBL" id="VFJB01000003">
    <property type="protein sequence ID" value="KAA0259049.1"/>
    <property type="molecule type" value="Genomic_DNA"/>
</dbReference>
<dbReference type="Pfam" id="PF09820">
    <property type="entry name" value="AAA-ATPase_like"/>
    <property type="match status" value="1"/>
</dbReference>
<gene>
    <name evidence="2" type="ORF">FHQ18_03610</name>
</gene>
<dbReference type="RefSeq" id="WP_149265806.1">
    <property type="nucleotide sequence ID" value="NZ_VFJB01000003.1"/>
</dbReference>
<evidence type="ECO:0000313" key="2">
    <source>
        <dbReference type="EMBL" id="KAA0259049.1"/>
    </source>
</evidence>
<dbReference type="Pfam" id="PF08011">
    <property type="entry name" value="PDDEXK_9"/>
    <property type="match status" value="1"/>
</dbReference>
<dbReference type="Gene3D" id="3.40.50.300">
    <property type="entry name" value="P-loop containing nucleotide triphosphate hydrolases"/>
    <property type="match status" value="1"/>
</dbReference>
<dbReference type="InterPro" id="IPR012547">
    <property type="entry name" value="PDDEXK_9"/>
</dbReference>
<keyword evidence="2" id="KW-0547">Nucleotide-binding</keyword>
<dbReference type="SUPFAM" id="SSF52540">
    <property type="entry name" value="P-loop containing nucleoside triphosphate hydrolases"/>
    <property type="match status" value="1"/>
</dbReference>